<dbReference type="RefSeq" id="WP_377131990.1">
    <property type="nucleotide sequence ID" value="NZ_JBHSFI010000001.1"/>
</dbReference>
<dbReference type="SUPFAM" id="SSF55811">
    <property type="entry name" value="Nudix"/>
    <property type="match status" value="1"/>
</dbReference>
<dbReference type="Gene3D" id="3.90.79.10">
    <property type="entry name" value="Nucleoside Triphosphate Pyrophosphohydrolase"/>
    <property type="match status" value="1"/>
</dbReference>
<dbReference type="InterPro" id="IPR020084">
    <property type="entry name" value="NUDIX_hydrolase_CS"/>
</dbReference>
<gene>
    <name evidence="3" type="ORF">ACFO6V_02880</name>
</gene>
<evidence type="ECO:0000259" key="2">
    <source>
        <dbReference type="PROSITE" id="PS51462"/>
    </source>
</evidence>
<dbReference type="EMBL" id="JBHSFI010000001">
    <property type="protein sequence ID" value="MFC4627163.1"/>
    <property type="molecule type" value="Genomic_DNA"/>
</dbReference>
<comment type="caution">
    <text evidence="3">The sequence shown here is derived from an EMBL/GenBank/DDBJ whole genome shotgun (WGS) entry which is preliminary data.</text>
</comment>
<name>A0ABV9HB07_9MICO</name>
<dbReference type="Proteomes" id="UP001596011">
    <property type="component" value="Unassembled WGS sequence"/>
</dbReference>
<feature type="domain" description="Nudix hydrolase" evidence="2">
    <location>
        <begin position="1"/>
        <end position="152"/>
    </location>
</feature>
<dbReference type="PROSITE" id="PS51462">
    <property type="entry name" value="NUDIX"/>
    <property type="match status" value="1"/>
</dbReference>
<dbReference type="Pfam" id="PF00293">
    <property type="entry name" value="NUDIX"/>
    <property type="match status" value="1"/>
</dbReference>
<dbReference type="InterPro" id="IPR015797">
    <property type="entry name" value="NUDIX_hydrolase-like_dom_sf"/>
</dbReference>
<dbReference type="PROSITE" id="PS00893">
    <property type="entry name" value="NUDIX_BOX"/>
    <property type="match status" value="1"/>
</dbReference>
<sequence length="156" mass="16839">MTQPPRAVALVVRNGRILIMKRYYRRDIAGDCRVCGEDGRLTGPCPGHHYAVLPGGGVESGETPAMAAERELLEEAGMTGRAGELVWAATHAGRQASYFVMEDVVGEPVLGGGEADSHSPNNSFELAWADARLVHDIGMRPHEVVPQLLPLLMRQA</sequence>
<accession>A0ABV9HB07</accession>
<keyword evidence="1 3" id="KW-0378">Hydrolase</keyword>
<evidence type="ECO:0000313" key="4">
    <source>
        <dbReference type="Proteomes" id="UP001596011"/>
    </source>
</evidence>
<dbReference type="InterPro" id="IPR000086">
    <property type="entry name" value="NUDIX_hydrolase_dom"/>
</dbReference>
<keyword evidence="4" id="KW-1185">Reference proteome</keyword>
<evidence type="ECO:0000256" key="1">
    <source>
        <dbReference type="ARBA" id="ARBA00022801"/>
    </source>
</evidence>
<protein>
    <submittedName>
        <fullName evidence="3">NUDIX hydrolase</fullName>
    </submittedName>
</protein>
<evidence type="ECO:0000313" key="3">
    <source>
        <dbReference type="EMBL" id="MFC4627163.1"/>
    </source>
</evidence>
<reference evidence="4" key="1">
    <citation type="journal article" date="2019" name="Int. J. Syst. Evol. Microbiol.">
        <title>The Global Catalogue of Microorganisms (GCM) 10K type strain sequencing project: providing services to taxonomists for standard genome sequencing and annotation.</title>
        <authorList>
            <consortium name="The Broad Institute Genomics Platform"/>
            <consortium name="The Broad Institute Genome Sequencing Center for Infectious Disease"/>
            <person name="Wu L."/>
            <person name="Ma J."/>
        </authorList>
    </citation>
    <scope>NUCLEOTIDE SEQUENCE [LARGE SCALE GENOMIC DNA]</scope>
    <source>
        <strain evidence="4">CCUG 42722</strain>
    </source>
</reference>
<dbReference type="GO" id="GO:0016787">
    <property type="term" value="F:hydrolase activity"/>
    <property type="evidence" value="ECO:0007669"/>
    <property type="project" value="UniProtKB-KW"/>
</dbReference>
<organism evidence="3 4">
    <name type="scientific">Promicromonospora alba</name>
    <dbReference type="NCBI Taxonomy" id="1616110"/>
    <lineage>
        <taxon>Bacteria</taxon>
        <taxon>Bacillati</taxon>
        <taxon>Actinomycetota</taxon>
        <taxon>Actinomycetes</taxon>
        <taxon>Micrococcales</taxon>
        <taxon>Promicromonosporaceae</taxon>
        <taxon>Promicromonospora</taxon>
    </lineage>
</organism>
<proteinExistence type="predicted"/>